<evidence type="ECO:0000256" key="12">
    <source>
        <dbReference type="ARBA" id="ARBA00023242"/>
    </source>
</evidence>
<evidence type="ECO:0000256" key="13">
    <source>
        <dbReference type="ARBA" id="ARBA00023328"/>
    </source>
</evidence>
<dbReference type="GO" id="GO:1990537">
    <property type="term" value="C:mitotic spindle polar microtubule"/>
    <property type="evidence" value="ECO:0007669"/>
    <property type="project" value="TreeGrafter"/>
</dbReference>
<evidence type="ECO:0000256" key="6">
    <source>
        <dbReference type="ARBA" id="ARBA00022454"/>
    </source>
</evidence>
<evidence type="ECO:0000256" key="7">
    <source>
        <dbReference type="ARBA" id="ARBA00022490"/>
    </source>
</evidence>
<comment type="subcellular location">
    <subcellularLocation>
        <location evidence="3">Chromosome</location>
        <location evidence="3">Centromere</location>
        <location evidence="3">Kinetochore</location>
    </subcellularLocation>
    <subcellularLocation>
        <location evidence="2">Cytoplasm</location>
        <location evidence="2">Cytoskeleton</location>
        <location evidence="2">Spindle</location>
    </subcellularLocation>
    <subcellularLocation>
        <location evidence="1">Nucleus</location>
    </subcellularLocation>
</comment>
<dbReference type="Pfam" id="PF08653">
    <property type="entry name" value="DASH_Dam1"/>
    <property type="match status" value="1"/>
</dbReference>
<keyword evidence="6" id="KW-0158">Chromosome</keyword>
<feature type="compositionally biased region" description="Polar residues" evidence="17">
    <location>
        <begin position="268"/>
        <end position="283"/>
    </location>
</feature>
<evidence type="ECO:0000256" key="14">
    <source>
        <dbReference type="ARBA" id="ARBA00030453"/>
    </source>
</evidence>
<feature type="region of interest" description="Disordered" evidence="17">
    <location>
        <begin position="228"/>
        <end position="291"/>
    </location>
</feature>
<protein>
    <recommendedName>
        <fullName evidence="5">DASH complex subunit DAM1</fullName>
    </recommendedName>
    <alternativeName>
        <fullName evidence="14">Outer kinetochore protein DAM1</fullName>
    </alternativeName>
</protein>
<name>A0AAN7WTR3_9SACH</name>
<dbReference type="GO" id="GO:1990758">
    <property type="term" value="P:mitotic sister chromatid biorientation"/>
    <property type="evidence" value="ECO:0007669"/>
    <property type="project" value="TreeGrafter"/>
</dbReference>
<evidence type="ECO:0000256" key="11">
    <source>
        <dbReference type="ARBA" id="ARBA00023212"/>
    </source>
</evidence>
<proteinExistence type="inferred from homology"/>
<feature type="region of interest" description="Disordered" evidence="17">
    <location>
        <begin position="1"/>
        <end position="46"/>
    </location>
</feature>
<dbReference type="EMBL" id="JAWIZZ010000037">
    <property type="protein sequence ID" value="KAK5781243.1"/>
    <property type="molecule type" value="Genomic_DNA"/>
</dbReference>
<evidence type="ECO:0000256" key="5">
    <source>
        <dbReference type="ARBA" id="ARBA00020497"/>
    </source>
</evidence>
<dbReference type="GO" id="GO:0042729">
    <property type="term" value="C:DASH complex"/>
    <property type="evidence" value="ECO:0007669"/>
    <property type="project" value="InterPro"/>
</dbReference>
<keyword evidence="16" id="KW-0175">Coiled coil</keyword>
<dbReference type="PANTHER" id="PTHR28113">
    <property type="entry name" value="DASH COMPLEX SUBUNIT DAM1"/>
    <property type="match status" value="1"/>
</dbReference>
<dbReference type="InterPro" id="IPR013962">
    <property type="entry name" value="DASH_Dam1"/>
</dbReference>
<evidence type="ECO:0000256" key="1">
    <source>
        <dbReference type="ARBA" id="ARBA00004123"/>
    </source>
</evidence>
<evidence type="ECO:0000256" key="16">
    <source>
        <dbReference type="SAM" id="Coils"/>
    </source>
</evidence>
<keyword evidence="11" id="KW-0206">Cytoskeleton</keyword>
<gene>
    <name evidence="18" type="ORF">RI543_001285</name>
</gene>
<dbReference type="AlphaFoldDB" id="A0AAN7WTR3"/>
<evidence type="ECO:0000313" key="19">
    <source>
        <dbReference type="Proteomes" id="UP001306508"/>
    </source>
</evidence>
<dbReference type="Proteomes" id="UP001306508">
    <property type="component" value="Unassembled WGS sequence"/>
</dbReference>
<keyword evidence="10" id="KW-0995">Kinetochore</keyword>
<evidence type="ECO:0000256" key="8">
    <source>
        <dbReference type="ARBA" id="ARBA00022701"/>
    </source>
</evidence>
<feature type="region of interest" description="Disordered" evidence="17">
    <location>
        <begin position="183"/>
        <end position="207"/>
    </location>
</feature>
<keyword evidence="9" id="KW-0159">Chromosome partition</keyword>
<comment type="similarity">
    <text evidence="4">Belongs to the DASH complex DAM1 family.</text>
</comment>
<accession>A0AAN7WTR3</accession>
<evidence type="ECO:0000256" key="15">
    <source>
        <dbReference type="ARBA" id="ARBA00047036"/>
    </source>
</evidence>
<keyword evidence="7" id="KW-0963">Cytoplasm</keyword>
<comment type="caution">
    <text evidence="18">The sequence shown here is derived from an EMBL/GenBank/DDBJ whole genome shotgun (WGS) entry which is preliminary data.</text>
</comment>
<keyword evidence="19" id="KW-1185">Reference proteome</keyword>
<dbReference type="PANTHER" id="PTHR28113:SF1">
    <property type="entry name" value="DASH COMPLEX SUBUNIT DAM1"/>
    <property type="match status" value="1"/>
</dbReference>
<keyword evidence="12" id="KW-0539">Nucleus</keyword>
<evidence type="ECO:0000256" key="4">
    <source>
        <dbReference type="ARBA" id="ARBA00010073"/>
    </source>
</evidence>
<sequence length="395" mass="44239">MNNSNNSTNTNTTTNTNRDKDARSSTGTEYKLSINSNSGSRRSSLAGTGNDIYLNNGETNNNNYKNNTFSNGRLSIGGSDQDSNTFNILHRYLGPQISDLHDSVITLESNLDRLNNIHNNLVDLNESFGSLVYGLICSSSCLQFPGLSNNIKEQMRVFERLNQLETEKDNLLKQIKETKSSMIENSNLTNNHNNGKNSNNNNFKLNQNFSKPLFTVGESRKMKATMNKNISSLPKNRNRNHSSNNGSANDDYNIHKEDDYDDGDDTSSEASFVVNPSNSQQEYLRNGNMDDVDRRYRRKSILNVIRNSVGYSNAPESNLLNGKTSISNERGANTISNRYSLGGRARRVTHGSTLLSASNPITNQQRTKTTVANTVTRRKTVTRRPKSINERPPFR</sequence>
<evidence type="ECO:0000256" key="10">
    <source>
        <dbReference type="ARBA" id="ARBA00022838"/>
    </source>
</evidence>
<evidence type="ECO:0000256" key="3">
    <source>
        <dbReference type="ARBA" id="ARBA00004629"/>
    </source>
</evidence>
<evidence type="ECO:0000313" key="18">
    <source>
        <dbReference type="EMBL" id="KAK5781243.1"/>
    </source>
</evidence>
<evidence type="ECO:0000256" key="2">
    <source>
        <dbReference type="ARBA" id="ARBA00004186"/>
    </source>
</evidence>
<feature type="compositionally biased region" description="Low complexity" evidence="17">
    <location>
        <begin position="33"/>
        <end position="44"/>
    </location>
</feature>
<keyword evidence="13" id="KW-0137">Centromere</keyword>
<feature type="compositionally biased region" description="Low complexity" evidence="17">
    <location>
        <begin position="1"/>
        <end position="16"/>
    </location>
</feature>
<dbReference type="GO" id="GO:0044732">
    <property type="term" value="C:mitotic spindle pole body"/>
    <property type="evidence" value="ECO:0007669"/>
    <property type="project" value="TreeGrafter"/>
</dbReference>
<feature type="compositionally biased region" description="Low complexity" evidence="17">
    <location>
        <begin position="185"/>
        <end position="207"/>
    </location>
</feature>
<feature type="coiled-coil region" evidence="16">
    <location>
        <begin position="154"/>
        <end position="181"/>
    </location>
</feature>
<keyword evidence="8" id="KW-0493">Microtubule</keyword>
<comment type="subunit">
    <text evidence="15">Component of the DASH complex consisting of ASK1, DAD1, DAD2, DAD3, DAD4, DAM1, DUO1, HSK3, SPC19 and SPC34, with a stoichiometry of one copy of each subunit per complex. Multiple DASH complexes oligomerize to form a ring that encircles spindle microtubules and organizes the rod-like NDC80 complexes of the outer kinetochore. DASH complex oligomerization strengthens microtubule attachments. Within the complex, DAM1 and DUO1 may form the microtubule connections. On cytoplasmic microtubules, DASH complexes appear to form patches instead of rings. Interacts with the outer kinetochore component NDC80; the interaction is direct.</text>
</comment>
<reference evidence="19" key="1">
    <citation type="submission" date="2023-07" db="EMBL/GenBank/DDBJ databases">
        <title>A draft genome of Kazachstania heterogenica Y-27499.</title>
        <authorList>
            <person name="Donic C."/>
            <person name="Kralova J.S."/>
            <person name="Fidel L."/>
            <person name="Ben-Dor S."/>
            <person name="Jung S."/>
        </authorList>
    </citation>
    <scope>NUCLEOTIDE SEQUENCE [LARGE SCALE GENOMIC DNA]</scope>
    <source>
        <strain evidence="19">Y27499</strain>
    </source>
</reference>
<evidence type="ECO:0000256" key="9">
    <source>
        <dbReference type="ARBA" id="ARBA00022829"/>
    </source>
</evidence>
<organism evidence="18 19">
    <name type="scientific">Arxiozyma heterogenica</name>
    <dbReference type="NCBI Taxonomy" id="278026"/>
    <lineage>
        <taxon>Eukaryota</taxon>
        <taxon>Fungi</taxon>
        <taxon>Dikarya</taxon>
        <taxon>Ascomycota</taxon>
        <taxon>Saccharomycotina</taxon>
        <taxon>Saccharomycetes</taxon>
        <taxon>Saccharomycetales</taxon>
        <taxon>Saccharomycetaceae</taxon>
        <taxon>Arxiozyma</taxon>
    </lineage>
</organism>
<evidence type="ECO:0000256" key="17">
    <source>
        <dbReference type="SAM" id="MobiDB-lite"/>
    </source>
</evidence>